<dbReference type="Pfam" id="PF06632">
    <property type="entry name" value="XRCC4"/>
    <property type="match status" value="1"/>
</dbReference>
<dbReference type="Gene3D" id="1.20.5.370">
    <property type="match status" value="1"/>
</dbReference>
<protein>
    <submittedName>
        <fullName evidence="8">DNA repair protein XRCC4 isoform X2</fullName>
    </submittedName>
</protein>
<feature type="compositionally biased region" description="Basic and acidic residues" evidence="5">
    <location>
        <begin position="234"/>
        <end position="251"/>
    </location>
</feature>
<reference evidence="8 9" key="1">
    <citation type="journal article" date="2023" name="BMC Biol.">
        <title>The compact genome of the sponge Oopsacas minuta (Hexactinellida) is lacking key metazoan core genes.</title>
        <authorList>
            <person name="Santini S."/>
            <person name="Schenkelaars Q."/>
            <person name="Jourda C."/>
            <person name="Duchesne M."/>
            <person name="Belahbib H."/>
            <person name="Rocher C."/>
            <person name="Selva M."/>
            <person name="Riesgo A."/>
            <person name="Vervoort M."/>
            <person name="Leys S.P."/>
            <person name="Kodjabachian L."/>
            <person name="Le Bivic A."/>
            <person name="Borchiellini C."/>
            <person name="Claverie J.M."/>
            <person name="Renard E."/>
        </authorList>
    </citation>
    <scope>NUCLEOTIDE SEQUENCE [LARGE SCALE GENOMIC DNA]</scope>
    <source>
        <strain evidence="8">SPO-2</strain>
    </source>
</reference>
<feature type="domain" description="XRCC4 N-terminal" evidence="6">
    <location>
        <begin position="31"/>
        <end position="141"/>
    </location>
</feature>
<evidence type="ECO:0000256" key="5">
    <source>
        <dbReference type="SAM" id="MobiDB-lite"/>
    </source>
</evidence>
<dbReference type="GO" id="GO:0003677">
    <property type="term" value="F:DNA binding"/>
    <property type="evidence" value="ECO:0007669"/>
    <property type="project" value="InterPro"/>
</dbReference>
<dbReference type="SUPFAM" id="SSF58022">
    <property type="entry name" value="XRCC4, C-terminal oligomerization domain"/>
    <property type="match status" value="1"/>
</dbReference>
<dbReference type="EMBL" id="JAKMXF010000044">
    <property type="protein sequence ID" value="KAI6660022.1"/>
    <property type="molecule type" value="Genomic_DNA"/>
</dbReference>
<dbReference type="GO" id="GO:0010165">
    <property type="term" value="P:response to X-ray"/>
    <property type="evidence" value="ECO:0007669"/>
    <property type="project" value="TreeGrafter"/>
</dbReference>
<dbReference type="GO" id="GO:0006303">
    <property type="term" value="P:double-strand break repair via nonhomologous end joining"/>
    <property type="evidence" value="ECO:0007669"/>
    <property type="project" value="UniProtKB-ARBA"/>
</dbReference>
<evidence type="ECO:0000313" key="9">
    <source>
        <dbReference type="Proteomes" id="UP001165289"/>
    </source>
</evidence>
<comment type="caution">
    <text evidence="8">The sequence shown here is derived from an EMBL/GenBank/DDBJ whole genome shotgun (WGS) entry which is preliminary data.</text>
</comment>
<dbReference type="InterPro" id="IPR010585">
    <property type="entry name" value="DNA_repair_prot_XRCC4"/>
</dbReference>
<dbReference type="InterPro" id="IPR053962">
    <property type="entry name" value="XRCC4_CC"/>
</dbReference>
<organism evidence="8 9">
    <name type="scientific">Oopsacas minuta</name>
    <dbReference type="NCBI Taxonomy" id="111878"/>
    <lineage>
        <taxon>Eukaryota</taxon>
        <taxon>Metazoa</taxon>
        <taxon>Porifera</taxon>
        <taxon>Hexactinellida</taxon>
        <taxon>Hexasterophora</taxon>
        <taxon>Lyssacinosida</taxon>
        <taxon>Leucopsacidae</taxon>
        <taxon>Oopsacas</taxon>
    </lineage>
</organism>
<dbReference type="GO" id="GO:0006310">
    <property type="term" value="P:DNA recombination"/>
    <property type="evidence" value="ECO:0007669"/>
    <property type="project" value="InterPro"/>
</dbReference>
<dbReference type="Pfam" id="PF21924">
    <property type="entry name" value="XRCC4_CC"/>
    <property type="match status" value="1"/>
</dbReference>
<accession>A0AAV7KFC9</accession>
<evidence type="ECO:0000256" key="2">
    <source>
        <dbReference type="ARBA" id="ARBA00022763"/>
    </source>
</evidence>
<feature type="compositionally biased region" description="Basic residues" evidence="5">
    <location>
        <begin position="314"/>
        <end position="324"/>
    </location>
</feature>
<keyword evidence="9" id="KW-1185">Reference proteome</keyword>
<feature type="region of interest" description="Disordered" evidence="5">
    <location>
        <begin position="234"/>
        <end position="336"/>
    </location>
</feature>
<feature type="domain" description="XRCC4 coiled-coil" evidence="7">
    <location>
        <begin position="155"/>
        <end position="219"/>
    </location>
</feature>
<dbReference type="PANTHER" id="PTHR28559">
    <property type="entry name" value="DNA REPAIR PROTEIN XRCC4"/>
    <property type="match status" value="1"/>
</dbReference>
<feature type="compositionally biased region" description="Basic and acidic residues" evidence="5">
    <location>
        <begin position="325"/>
        <end position="336"/>
    </location>
</feature>
<evidence type="ECO:0000256" key="1">
    <source>
        <dbReference type="ARBA" id="ARBA00004123"/>
    </source>
</evidence>
<keyword evidence="2" id="KW-0227">DNA damage</keyword>
<name>A0AAV7KFC9_9METZ</name>
<dbReference type="InterPro" id="IPR053961">
    <property type="entry name" value="XRCC4_N"/>
</dbReference>
<dbReference type="Gene3D" id="2.170.210.10">
    <property type="entry name" value="DNA double-strand break repair and VJ recombination XRCC4, N-terminal"/>
    <property type="match status" value="1"/>
</dbReference>
<dbReference type="InterPro" id="IPR014751">
    <property type="entry name" value="XRCC4-like_C"/>
</dbReference>
<evidence type="ECO:0000259" key="7">
    <source>
        <dbReference type="Pfam" id="PF21924"/>
    </source>
</evidence>
<dbReference type="AlphaFoldDB" id="A0AAV7KFC9"/>
<dbReference type="InterPro" id="IPR038051">
    <property type="entry name" value="XRCC4-like_N_sf"/>
</dbReference>
<keyword evidence="3" id="KW-0234">DNA repair</keyword>
<dbReference type="GO" id="GO:0032807">
    <property type="term" value="C:DNA ligase IV complex"/>
    <property type="evidence" value="ECO:0007669"/>
    <property type="project" value="TreeGrafter"/>
</dbReference>
<sequence>MSALVYEWTRTLSRLESRSPEGVTRPVHLLTELVERDGDSILNIMLTDSKNVWEGSIESKSMLEYGSKHTISNLENYLSITHDALTGKTTHPPSDAVDSGETVGPWEFELKTDDGDLSKGSFVWKKSLSSGIKVHFGAVNMCRQEGGVSNLLDELITELQRRDDKVQSSKEGKQECIKQRAAALELVKQSVEGKENYEQEMISSFILALNKKKEKIRCLQEELKLISRIRSGVDLRDSGSETEGEGKEEQVATKANSSNVKETEKKSGLLKARLGLDKDDNDDDVTGPPLKKRTRVAMVIPKEIPKDTTTAPKQKGRAASRKSKTSLDADDLIKDM</sequence>
<evidence type="ECO:0000256" key="3">
    <source>
        <dbReference type="ARBA" id="ARBA00023204"/>
    </source>
</evidence>
<gene>
    <name evidence="8" type="ORF">LOD99_14363</name>
</gene>
<comment type="subcellular location">
    <subcellularLocation>
        <location evidence="1">Nucleus</location>
    </subcellularLocation>
</comment>
<dbReference type="Proteomes" id="UP001165289">
    <property type="component" value="Unassembled WGS sequence"/>
</dbReference>
<proteinExistence type="predicted"/>
<evidence type="ECO:0000259" key="6">
    <source>
        <dbReference type="Pfam" id="PF06632"/>
    </source>
</evidence>
<dbReference type="PANTHER" id="PTHR28559:SF1">
    <property type="entry name" value="DNA REPAIR PROTEIN XRCC4"/>
    <property type="match status" value="1"/>
</dbReference>
<evidence type="ECO:0000313" key="8">
    <source>
        <dbReference type="EMBL" id="KAI6660022.1"/>
    </source>
</evidence>
<evidence type="ECO:0000256" key="4">
    <source>
        <dbReference type="ARBA" id="ARBA00023242"/>
    </source>
</evidence>
<dbReference type="GO" id="GO:0005958">
    <property type="term" value="C:DNA-dependent protein kinase-DNA ligase 4 complex"/>
    <property type="evidence" value="ECO:0007669"/>
    <property type="project" value="TreeGrafter"/>
</dbReference>
<keyword evidence="4" id="KW-0539">Nucleus</keyword>